<organism evidence="8 9">
    <name type="scientific">Ulvibacterium marinum</name>
    <dbReference type="NCBI Taxonomy" id="2419782"/>
    <lineage>
        <taxon>Bacteria</taxon>
        <taxon>Pseudomonadati</taxon>
        <taxon>Bacteroidota</taxon>
        <taxon>Flavobacteriia</taxon>
        <taxon>Flavobacteriales</taxon>
        <taxon>Flavobacteriaceae</taxon>
        <taxon>Ulvibacterium</taxon>
    </lineage>
</organism>
<feature type="binding site" evidence="5">
    <location>
        <begin position="204"/>
        <end position="207"/>
    </location>
    <ligand>
        <name>substrate</name>
    </ligand>
</feature>
<dbReference type="GO" id="GO:0102559">
    <property type="term" value="F:peptide chain release factor N(5)-glutamine methyltransferase activity"/>
    <property type="evidence" value="ECO:0007669"/>
    <property type="project" value="UniProtKB-EC"/>
</dbReference>
<dbReference type="Gene3D" id="3.40.50.150">
    <property type="entry name" value="Vaccinia Virus protein VP39"/>
    <property type="match status" value="1"/>
</dbReference>
<dbReference type="CDD" id="cd02440">
    <property type="entry name" value="AdoMet_MTases"/>
    <property type="match status" value="1"/>
</dbReference>
<comment type="similarity">
    <text evidence="5">Belongs to the protein N5-glutamine methyltransferase family. PrmC subfamily.</text>
</comment>
<feature type="binding site" evidence="5">
    <location>
        <begin position="138"/>
        <end position="142"/>
    </location>
    <ligand>
        <name>S-adenosyl-L-methionine</name>
        <dbReference type="ChEBI" id="CHEBI:59789"/>
    </ligand>
</feature>
<comment type="function">
    <text evidence="5">Methylates the class 1 translation termination release factors RF1/PrfA and RF2/PrfB on the glutamine residue of the universally conserved GGQ motif.</text>
</comment>
<dbReference type="InterPro" id="IPR019874">
    <property type="entry name" value="RF_methyltr_PrmC"/>
</dbReference>
<evidence type="ECO:0000256" key="4">
    <source>
        <dbReference type="ARBA" id="ARBA00048391"/>
    </source>
</evidence>
<dbReference type="PANTHER" id="PTHR18895:SF74">
    <property type="entry name" value="MTRF1L RELEASE FACTOR GLUTAMINE METHYLTRANSFERASE"/>
    <property type="match status" value="1"/>
</dbReference>
<dbReference type="HAMAP" id="MF_02126">
    <property type="entry name" value="RF_methyltr_PrmC"/>
    <property type="match status" value="1"/>
</dbReference>
<feature type="binding site" evidence="5">
    <location>
        <position position="161"/>
    </location>
    <ligand>
        <name>S-adenosyl-L-methionine</name>
        <dbReference type="ChEBI" id="CHEBI:59789"/>
    </ligand>
</feature>
<dbReference type="Pfam" id="PF05175">
    <property type="entry name" value="MTS"/>
    <property type="match status" value="1"/>
</dbReference>
<name>A0A3B0CEP4_9FLAO</name>
<feature type="domain" description="Release factor glutamine methyltransferase N-terminal" evidence="7">
    <location>
        <begin position="22"/>
        <end position="76"/>
    </location>
</feature>
<dbReference type="PANTHER" id="PTHR18895">
    <property type="entry name" value="HEMK METHYLTRANSFERASE"/>
    <property type="match status" value="1"/>
</dbReference>
<dbReference type="InterPro" id="IPR004556">
    <property type="entry name" value="HemK-like"/>
</dbReference>
<dbReference type="InterPro" id="IPR007848">
    <property type="entry name" value="Small_mtfrase_dom"/>
</dbReference>
<feature type="domain" description="Methyltransferase small" evidence="6">
    <location>
        <begin position="130"/>
        <end position="214"/>
    </location>
</feature>
<dbReference type="SUPFAM" id="SSF53335">
    <property type="entry name" value="S-adenosyl-L-methionine-dependent methyltransferases"/>
    <property type="match status" value="1"/>
</dbReference>
<keyword evidence="2 5" id="KW-0808">Transferase</keyword>
<dbReference type="Pfam" id="PF17827">
    <property type="entry name" value="PrmC_N"/>
    <property type="match status" value="1"/>
</dbReference>
<accession>A0A3B0CEP4</accession>
<dbReference type="RefSeq" id="WP_120711681.1">
    <property type="nucleotide sequence ID" value="NZ_RBCJ01000002.1"/>
</dbReference>
<comment type="caution">
    <text evidence="5">Lacks conserved residue(s) required for the propagation of feature annotation.</text>
</comment>
<dbReference type="OrthoDB" id="9800643at2"/>
<evidence type="ECO:0000256" key="3">
    <source>
        <dbReference type="ARBA" id="ARBA00022691"/>
    </source>
</evidence>
<dbReference type="GO" id="GO:0003676">
    <property type="term" value="F:nucleic acid binding"/>
    <property type="evidence" value="ECO:0007669"/>
    <property type="project" value="InterPro"/>
</dbReference>
<keyword evidence="9" id="KW-1185">Reference proteome</keyword>
<proteinExistence type="inferred from homology"/>
<dbReference type="InterPro" id="IPR040758">
    <property type="entry name" value="PrmC_N"/>
</dbReference>
<evidence type="ECO:0000256" key="5">
    <source>
        <dbReference type="HAMAP-Rule" id="MF_02126"/>
    </source>
</evidence>
<gene>
    <name evidence="5 8" type="primary">prmC</name>
    <name evidence="8" type="ORF">D7Z94_11475</name>
</gene>
<dbReference type="EMBL" id="RBCJ01000002">
    <property type="protein sequence ID" value="RKN81526.1"/>
    <property type="molecule type" value="Genomic_DNA"/>
</dbReference>
<dbReference type="EC" id="2.1.1.297" evidence="5"/>
<evidence type="ECO:0000313" key="8">
    <source>
        <dbReference type="EMBL" id="RKN81526.1"/>
    </source>
</evidence>
<comment type="caution">
    <text evidence="8">The sequence shown here is derived from an EMBL/GenBank/DDBJ whole genome shotgun (WGS) entry which is preliminary data.</text>
</comment>
<dbReference type="Proteomes" id="UP000276603">
    <property type="component" value="Unassembled WGS sequence"/>
</dbReference>
<reference evidence="8 9" key="1">
    <citation type="submission" date="2018-10" db="EMBL/GenBank/DDBJ databases">
        <title>Ulvibacterium marinum gen. nov., sp. nov., a novel marine bacterium of the family Flavobacteriaceae, isolated from a culture of the green alga Ulva prolifera.</title>
        <authorList>
            <person name="Zhang Z."/>
        </authorList>
    </citation>
    <scope>NUCLEOTIDE SEQUENCE [LARGE SCALE GENOMIC DNA]</scope>
    <source>
        <strain evidence="8 9">CCMM003</strain>
    </source>
</reference>
<evidence type="ECO:0000259" key="7">
    <source>
        <dbReference type="Pfam" id="PF17827"/>
    </source>
</evidence>
<dbReference type="AlphaFoldDB" id="A0A3B0CEP4"/>
<feature type="binding site" evidence="5">
    <location>
        <position position="204"/>
    </location>
    <ligand>
        <name>S-adenosyl-L-methionine</name>
        <dbReference type="ChEBI" id="CHEBI:59789"/>
    </ligand>
</feature>
<dbReference type="InterPro" id="IPR050320">
    <property type="entry name" value="N5-glutamine_MTase"/>
</dbReference>
<keyword evidence="3 5" id="KW-0949">S-adenosyl-L-methionine</keyword>
<evidence type="ECO:0000256" key="1">
    <source>
        <dbReference type="ARBA" id="ARBA00022603"/>
    </source>
</evidence>
<evidence type="ECO:0000259" key="6">
    <source>
        <dbReference type="Pfam" id="PF05175"/>
    </source>
</evidence>
<dbReference type="GO" id="GO:0032259">
    <property type="term" value="P:methylation"/>
    <property type="evidence" value="ECO:0007669"/>
    <property type="project" value="UniProtKB-KW"/>
</dbReference>
<comment type="catalytic activity">
    <reaction evidence="4 5">
        <text>L-glutaminyl-[peptide chain release factor] + S-adenosyl-L-methionine = N(5)-methyl-L-glutaminyl-[peptide chain release factor] + S-adenosyl-L-homocysteine + H(+)</text>
        <dbReference type="Rhea" id="RHEA:42896"/>
        <dbReference type="Rhea" id="RHEA-COMP:10271"/>
        <dbReference type="Rhea" id="RHEA-COMP:10272"/>
        <dbReference type="ChEBI" id="CHEBI:15378"/>
        <dbReference type="ChEBI" id="CHEBI:30011"/>
        <dbReference type="ChEBI" id="CHEBI:57856"/>
        <dbReference type="ChEBI" id="CHEBI:59789"/>
        <dbReference type="ChEBI" id="CHEBI:61891"/>
        <dbReference type="EC" id="2.1.1.297"/>
    </reaction>
</comment>
<dbReference type="InterPro" id="IPR029063">
    <property type="entry name" value="SAM-dependent_MTases_sf"/>
</dbReference>
<evidence type="ECO:0000256" key="2">
    <source>
        <dbReference type="ARBA" id="ARBA00022679"/>
    </source>
</evidence>
<protein>
    <recommendedName>
        <fullName evidence="5">Release factor glutamine methyltransferase</fullName>
        <shortName evidence="5">RF MTase</shortName>
        <ecNumber evidence="5">2.1.1.297</ecNumber>
    </recommendedName>
    <alternativeName>
        <fullName evidence="5">N5-glutamine methyltransferase PrmC</fullName>
    </alternativeName>
    <alternativeName>
        <fullName evidence="5">Protein-(glutamine-N5) MTase PrmC</fullName>
    </alternativeName>
    <alternativeName>
        <fullName evidence="5">Protein-glutamine N-methyltransferase PrmC</fullName>
    </alternativeName>
</protein>
<dbReference type="NCBIfam" id="TIGR03534">
    <property type="entry name" value="RF_mod_PrmC"/>
    <property type="match status" value="1"/>
</dbReference>
<dbReference type="NCBIfam" id="TIGR00536">
    <property type="entry name" value="hemK_fam"/>
    <property type="match status" value="1"/>
</dbReference>
<keyword evidence="1 5" id="KW-0489">Methyltransferase</keyword>
<dbReference type="Gene3D" id="1.10.8.10">
    <property type="entry name" value="DNA helicase RuvA subunit, C-terminal domain"/>
    <property type="match status" value="1"/>
</dbReference>
<dbReference type="InterPro" id="IPR002052">
    <property type="entry name" value="DNA_methylase_N6_adenine_CS"/>
</dbReference>
<sequence>MLLKEIKNIFHKELDTIYPKEEVDSFFYLLIEHHLGLERFVLALQPNFIVSKQEEQPLFEALNELRLQRPVQYIMGKAHFMDLELTVNKHVLIPRPETEELVRWILTDCHAERPPERVRRAGSRSIGGNQSTTILDIGTGSGCIALALAKNYPEAQVYALDVSARALEVAQRNAEQNEVVVNFIKADILTLDTLDVPFDIIVSNPPYVRELEKKEMKVNVTDYEPKEALFVPDNDPLLFYKSIVRFAKNSLKEGGSLYFEVNQYLAQETKQLLEDQNFTDIELRKDLFGNDRMLKGKILDVRFKK</sequence>
<evidence type="ECO:0000313" key="9">
    <source>
        <dbReference type="Proteomes" id="UP000276603"/>
    </source>
</evidence>
<dbReference type="PROSITE" id="PS00092">
    <property type="entry name" value="N6_MTASE"/>
    <property type="match status" value="1"/>
</dbReference>